<protein>
    <submittedName>
        <fullName evidence="3">Uncharacterized protein</fullName>
    </submittedName>
</protein>
<feature type="compositionally biased region" description="Acidic residues" evidence="1">
    <location>
        <begin position="73"/>
        <end position="104"/>
    </location>
</feature>
<dbReference type="EMBL" id="OX465078">
    <property type="protein sequence ID" value="CAI9270802.1"/>
    <property type="molecule type" value="Genomic_DNA"/>
</dbReference>
<reference evidence="3" key="1">
    <citation type="submission" date="2023-04" db="EMBL/GenBank/DDBJ databases">
        <authorList>
            <person name="Vijverberg K."/>
            <person name="Xiong W."/>
            <person name="Schranz E."/>
        </authorList>
    </citation>
    <scope>NUCLEOTIDE SEQUENCE</scope>
</reference>
<evidence type="ECO:0000256" key="1">
    <source>
        <dbReference type="SAM" id="MobiDB-lite"/>
    </source>
</evidence>
<keyword evidence="4" id="KW-1185">Reference proteome</keyword>
<accession>A0AA35VVQ7</accession>
<evidence type="ECO:0000256" key="2">
    <source>
        <dbReference type="SAM" id="SignalP"/>
    </source>
</evidence>
<proteinExistence type="predicted"/>
<feature type="signal peptide" evidence="2">
    <location>
        <begin position="1"/>
        <end position="25"/>
    </location>
</feature>
<evidence type="ECO:0000313" key="4">
    <source>
        <dbReference type="Proteomes" id="UP001177003"/>
    </source>
</evidence>
<organism evidence="3 4">
    <name type="scientific">Lactuca saligna</name>
    <name type="common">Willowleaf lettuce</name>
    <dbReference type="NCBI Taxonomy" id="75948"/>
    <lineage>
        <taxon>Eukaryota</taxon>
        <taxon>Viridiplantae</taxon>
        <taxon>Streptophyta</taxon>
        <taxon>Embryophyta</taxon>
        <taxon>Tracheophyta</taxon>
        <taxon>Spermatophyta</taxon>
        <taxon>Magnoliopsida</taxon>
        <taxon>eudicotyledons</taxon>
        <taxon>Gunneridae</taxon>
        <taxon>Pentapetalae</taxon>
        <taxon>asterids</taxon>
        <taxon>campanulids</taxon>
        <taxon>Asterales</taxon>
        <taxon>Asteraceae</taxon>
        <taxon>Cichorioideae</taxon>
        <taxon>Cichorieae</taxon>
        <taxon>Lactucinae</taxon>
        <taxon>Lactuca</taxon>
    </lineage>
</organism>
<feature type="compositionally biased region" description="Basic and acidic residues" evidence="1">
    <location>
        <begin position="105"/>
        <end position="116"/>
    </location>
</feature>
<gene>
    <name evidence="3" type="ORF">LSALG_LOCUS11097</name>
</gene>
<dbReference type="AlphaFoldDB" id="A0AA35VVQ7"/>
<evidence type="ECO:0000313" key="3">
    <source>
        <dbReference type="EMBL" id="CAI9270802.1"/>
    </source>
</evidence>
<feature type="chain" id="PRO_5041318945" evidence="2">
    <location>
        <begin position="26"/>
        <end position="124"/>
    </location>
</feature>
<keyword evidence="2" id="KW-0732">Signal</keyword>
<sequence>MNQIRVKRVVKKLLMNLLSTLHLLAKVTKKADEMGFEELSLREAVHQGDPLKRRETQRMENWIANPYTVESFNSEEEDDEDYFEDSEEGVDLEEVSNAEEEVDNKEDAKDKEDELATNKGEASI</sequence>
<feature type="region of interest" description="Disordered" evidence="1">
    <location>
        <begin position="69"/>
        <end position="124"/>
    </location>
</feature>
<name>A0AA35VVQ7_LACSI</name>
<dbReference type="Proteomes" id="UP001177003">
    <property type="component" value="Chromosome 2"/>
</dbReference>